<evidence type="ECO:0000313" key="1">
    <source>
        <dbReference type="EMBL" id="GMT06586.1"/>
    </source>
</evidence>
<keyword evidence="2" id="KW-1185">Reference proteome</keyword>
<organism evidence="1 2">
    <name type="scientific">Pristionchus entomophagus</name>
    <dbReference type="NCBI Taxonomy" id="358040"/>
    <lineage>
        <taxon>Eukaryota</taxon>
        <taxon>Metazoa</taxon>
        <taxon>Ecdysozoa</taxon>
        <taxon>Nematoda</taxon>
        <taxon>Chromadorea</taxon>
        <taxon>Rhabditida</taxon>
        <taxon>Rhabditina</taxon>
        <taxon>Diplogasteromorpha</taxon>
        <taxon>Diplogasteroidea</taxon>
        <taxon>Neodiplogasteridae</taxon>
        <taxon>Pristionchus</taxon>
    </lineage>
</organism>
<name>A0AAV5UHU2_9BILA</name>
<feature type="non-terminal residue" evidence="1">
    <location>
        <position position="100"/>
    </location>
</feature>
<proteinExistence type="predicted"/>
<protein>
    <submittedName>
        <fullName evidence="1">Uncharacterized protein</fullName>
    </submittedName>
</protein>
<feature type="non-terminal residue" evidence="1">
    <location>
        <position position="1"/>
    </location>
</feature>
<dbReference type="AlphaFoldDB" id="A0AAV5UHU2"/>
<dbReference type="EMBL" id="BTSX01000006">
    <property type="protein sequence ID" value="GMT06586.1"/>
    <property type="molecule type" value="Genomic_DNA"/>
</dbReference>
<comment type="caution">
    <text evidence="1">The sequence shown here is derived from an EMBL/GenBank/DDBJ whole genome shotgun (WGS) entry which is preliminary data.</text>
</comment>
<dbReference type="Proteomes" id="UP001432027">
    <property type="component" value="Unassembled WGS sequence"/>
</dbReference>
<reference evidence="1" key="1">
    <citation type="submission" date="2023-10" db="EMBL/GenBank/DDBJ databases">
        <title>Genome assembly of Pristionchus species.</title>
        <authorList>
            <person name="Yoshida K."/>
            <person name="Sommer R.J."/>
        </authorList>
    </citation>
    <scope>NUCLEOTIDE SEQUENCE</scope>
    <source>
        <strain evidence="1">RS0144</strain>
    </source>
</reference>
<gene>
    <name evidence="1" type="ORF">PENTCL1PPCAC_28760</name>
</gene>
<sequence length="100" mass="10968">LLLLLFLLGFGCLGRLGYLLLVSYRLLNLLLLLLRGIRGSSLTALLALLRPLRLVVLLLLGEDIIDDVDVLLDDLEVGAEIGLGRFVRGLFCTLLELVVV</sequence>
<accession>A0AAV5UHU2</accession>
<evidence type="ECO:0000313" key="2">
    <source>
        <dbReference type="Proteomes" id="UP001432027"/>
    </source>
</evidence>